<evidence type="ECO:0000259" key="1">
    <source>
        <dbReference type="Pfam" id="PF23544"/>
    </source>
</evidence>
<protein>
    <recommendedName>
        <fullName evidence="1">AtuA-like ferredoxin-fold domain-containing protein</fullName>
    </recommendedName>
</protein>
<dbReference type="PANTHER" id="PTHR47708">
    <property type="match status" value="1"/>
</dbReference>
<dbReference type="Proteomes" id="UP000462055">
    <property type="component" value="Unassembled WGS sequence"/>
</dbReference>
<organism evidence="2 3">
    <name type="scientific">Actinomadura physcomitrii</name>
    <dbReference type="NCBI Taxonomy" id="2650748"/>
    <lineage>
        <taxon>Bacteria</taxon>
        <taxon>Bacillati</taxon>
        <taxon>Actinomycetota</taxon>
        <taxon>Actinomycetes</taxon>
        <taxon>Streptosporangiales</taxon>
        <taxon>Thermomonosporaceae</taxon>
        <taxon>Actinomadura</taxon>
    </lineage>
</organism>
<gene>
    <name evidence="2" type="ORF">F8568_005545</name>
</gene>
<comment type="caution">
    <text evidence="2">The sequence shown here is derived from an EMBL/GenBank/DDBJ whole genome shotgun (WGS) entry which is preliminary data.</text>
</comment>
<accession>A0A6I4M326</accession>
<dbReference type="AlphaFoldDB" id="A0A6I4M326"/>
<dbReference type="PANTHER" id="PTHR47708:SF2">
    <property type="entry name" value="SI:CH73-132F6.5"/>
    <property type="match status" value="1"/>
</dbReference>
<dbReference type="Pfam" id="PF23544">
    <property type="entry name" value="AtuA_ferredoxin"/>
    <property type="match status" value="1"/>
</dbReference>
<dbReference type="InterPro" id="IPR056362">
    <property type="entry name" value="AtuA-like_ferredoxin_dom"/>
</dbReference>
<reference evidence="2" key="1">
    <citation type="submission" date="2019-12" db="EMBL/GenBank/DDBJ databases">
        <title>Actinomadura physcomitrii sp. nov., a novel actinomycete isolated from moss [Physcomitrium sphaericum (Ludw) Fuernr].</title>
        <authorList>
            <person name="Zhuang X."/>
        </authorList>
    </citation>
    <scope>NUCLEOTIDE SEQUENCE [LARGE SCALE GENOMIC DNA]</scope>
    <source>
        <strain evidence="2">LD22</strain>
    </source>
</reference>
<name>A0A6I4M326_9ACTN</name>
<dbReference type="RefSeq" id="WP_151592028.1">
    <property type="nucleotide sequence ID" value="NZ_WBMS02000003.1"/>
</dbReference>
<feature type="domain" description="AtuA-like ferredoxin-fold" evidence="1">
    <location>
        <begin position="1"/>
        <end position="99"/>
    </location>
</feature>
<sequence>MKLRDIAYAREGDKTDLANICLFPHDEADWPLLQEKITAEVVAAKFAPVIKGTVTRYELPNLQGLNFVLTAALAGGNSRSLRVDGTGKSYASLMLDIEI</sequence>
<evidence type="ECO:0000313" key="3">
    <source>
        <dbReference type="Proteomes" id="UP000462055"/>
    </source>
</evidence>
<dbReference type="EMBL" id="WBMS02000003">
    <property type="protein sequence ID" value="MVZ99851.1"/>
    <property type="molecule type" value="Genomic_DNA"/>
</dbReference>
<evidence type="ECO:0000313" key="2">
    <source>
        <dbReference type="EMBL" id="MVZ99851.1"/>
    </source>
</evidence>
<proteinExistence type="predicted"/>
<keyword evidence="3" id="KW-1185">Reference proteome</keyword>